<proteinExistence type="predicted"/>
<evidence type="ECO:0000313" key="7">
    <source>
        <dbReference type="Proteomes" id="UP001202052"/>
    </source>
</evidence>
<dbReference type="InterPro" id="IPR001647">
    <property type="entry name" value="HTH_TetR"/>
</dbReference>
<protein>
    <submittedName>
        <fullName evidence="6">TetR/AcrR family transcriptional regulator</fullName>
    </submittedName>
</protein>
<evidence type="ECO:0000259" key="5">
    <source>
        <dbReference type="PROSITE" id="PS50977"/>
    </source>
</evidence>
<keyword evidence="2 4" id="KW-0238">DNA-binding</keyword>
<evidence type="ECO:0000256" key="4">
    <source>
        <dbReference type="PROSITE-ProRule" id="PRU00335"/>
    </source>
</evidence>
<evidence type="ECO:0000256" key="2">
    <source>
        <dbReference type="ARBA" id="ARBA00023125"/>
    </source>
</evidence>
<dbReference type="InterPro" id="IPR009057">
    <property type="entry name" value="Homeodomain-like_sf"/>
</dbReference>
<gene>
    <name evidence="6" type="ORF">M4438_01605</name>
</gene>
<dbReference type="RefSeq" id="WP_249456833.1">
    <property type="nucleotide sequence ID" value="NZ_JAMCCK010000003.1"/>
</dbReference>
<feature type="DNA-binding region" description="H-T-H motif" evidence="4">
    <location>
        <begin position="31"/>
        <end position="50"/>
    </location>
</feature>
<keyword evidence="1" id="KW-0805">Transcription regulation</keyword>
<dbReference type="InterPro" id="IPR050109">
    <property type="entry name" value="HTH-type_TetR-like_transc_reg"/>
</dbReference>
<dbReference type="NCBIfam" id="NF041196">
    <property type="entry name" value="ScbR_bind_reg"/>
    <property type="match status" value="1"/>
</dbReference>
<dbReference type="InterPro" id="IPR047923">
    <property type="entry name" value="ArpA-like"/>
</dbReference>
<dbReference type="PANTHER" id="PTHR30055">
    <property type="entry name" value="HTH-TYPE TRANSCRIPTIONAL REGULATOR RUTR"/>
    <property type="match status" value="1"/>
</dbReference>
<dbReference type="SUPFAM" id="SSF46689">
    <property type="entry name" value="Homeodomain-like"/>
    <property type="match status" value="1"/>
</dbReference>
<dbReference type="InterPro" id="IPR054126">
    <property type="entry name" value="CprB_TetR_C"/>
</dbReference>
<organism evidence="6 7">
    <name type="scientific">Streptomyces lavenduligriseus</name>
    <dbReference type="NCBI Taxonomy" id="67315"/>
    <lineage>
        <taxon>Bacteria</taxon>
        <taxon>Bacillati</taxon>
        <taxon>Actinomycetota</taxon>
        <taxon>Actinomycetes</taxon>
        <taxon>Kitasatosporales</taxon>
        <taxon>Streptomycetaceae</taxon>
        <taxon>Streptomyces</taxon>
    </lineage>
</organism>
<dbReference type="PANTHER" id="PTHR30055:SF234">
    <property type="entry name" value="HTH-TYPE TRANSCRIPTIONAL REGULATOR BETI"/>
    <property type="match status" value="1"/>
</dbReference>
<dbReference type="Proteomes" id="UP001202052">
    <property type="component" value="Unassembled WGS sequence"/>
</dbReference>
<name>A0ABT0NL91_9ACTN</name>
<evidence type="ECO:0000256" key="3">
    <source>
        <dbReference type="ARBA" id="ARBA00023163"/>
    </source>
</evidence>
<sequence>MAQQERALQTRRQLVEAAASVFAERGYDGASTGEILTRAGFTRGAMYHHFASKEAIAQEVVAAQIEALRPPRTSVRLQAAIDITLTYARLLQTSDVLRAAVRLTVEETSFSQSRTAPYQWALDVIENVLREADAGGELLPGTPIPDLAQLVVGSFTGIQLLSNLVSGREDLLHRVSVMWNVLLPGIAVPGVLRRLDTHEERGHLLSGTQGDADDA</sequence>
<keyword evidence="3" id="KW-0804">Transcription</keyword>
<evidence type="ECO:0000256" key="1">
    <source>
        <dbReference type="ARBA" id="ARBA00023015"/>
    </source>
</evidence>
<accession>A0ABT0NL91</accession>
<dbReference type="Pfam" id="PF21935">
    <property type="entry name" value="TetR_C_45"/>
    <property type="match status" value="1"/>
</dbReference>
<comment type="caution">
    <text evidence="6">The sequence shown here is derived from an EMBL/GenBank/DDBJ whole genome shotgun (WGS) entry which is preliminary data.</text>
</comment>
<dbReference type="PROSITE" id="PS50977">
    <property type="entry name" value="HTH_TETR_2"/>
    <property type="match status" value="1"/>
</dbReference>
<feature type="domain" description="HTH tetR-type" evidence="5">
    <location>
        <begin position="8"/>
        <end position="68"/>
    </location>
</feature>
<dbReference type="PRINTS" id="PR00455">
    <property type="entry name" value="HTHTETR"/>
</dbReference>
<reference evidence="6 7" key="1">
    <citation type="submission" date="2022-05" db="EMBL/GenBank/DDBJ databases">
        <title>Genome Resource of Streptomyces lavenduligriseus GA1-1, a Strain with Broad-Spectrum Antifungal Activity against Phytopathogenic Fungi.</title>
        <authorList>
            <person name="Qi D."/>
        </authorList>
    </citation>
    <scope>NUCLEOTIDE SEQUENCE [LARGE SCALE GENOMIC DNA]</scope>
    <source>
        <strain evidence="6 7">GA1-1</strain>
    </source>
</reference>
<evidence type="ECO:0000313" key="6">
    <source>
        <dbReference type="EMBL" id="MCL3992239.1"/>
    </source>
</evidence>
<dbReference type="Pfam" id="PF00440">
    <property type="entry name" value="TetR_N"/>
    <property type="match status" value="1"/>
</dbReference>
<dbReference type="SUPFAM" id="SSF48498">
    <property type="entry name" value="Tetracyclin repressor-like, C-terminal domain"/>
    <property type="match status" value="1"/>
</dbReference>
<dbReference type="EMBL" id="JAMCCK010000003">
    <property type="protein sequence ID" value="MCL3992239.1"/>
    <property type="molecule type" value="Genomic_DNA"/>
</dbReference>
<dbReference type="InterPro" id="IPR036271">
    <property type="entry name" value="Tet_transcr_reg_TetR-rel_C_sf"/>
</dbReference>
<keyword evidence="7" id="KW-1185">Reference proteome</keyword>
<dbReference type="Gene3D" id="1.10.357.10">
    <property type="entry name" value="Tetracycline Repressor, domain 2"/>
    <property type="match status" value="1"/>
</dbReference>